<dbReference type="EMBL" id="BMAW01017507">
    <property type="protein sequence ID" value="GFT54294.1"/>
    <property type="molecule type" value="Genomic_DNA"/>
</dbReference>
<dbReference type="Proteomes" id="UP000887013">
    <property type="component" value="Unassembled WGS sequence"/>
</dbReference>
<gene>
    <name evidence="1" type="ORF">NPIL_104571</name>
</gene>
<protein>
    <submittedName>
        <fullName evidence="1">Uncharacterized protein</fullName>
    </submittedName>
</protein>
<reference evidence="1" key="1">
    <citation type="submission" date="2020-08" db="EMBL/GenBank/DDBJ databases">
        <title>Multicomponent nature underlies the extraordinary mechanical properties of spider dragline silk.</title>
        <authorList>
            <person name="Kono N."/>
            <person name="Nakamura H."/>
            <person name="Mori M."/>
            <person name="Yoshida Y."/>
            <person name="Ohtoshi R."/>
            <person name="Malay A.D."/>
            <person name="Moran D.A.P."/>
            <person name="Tomita M."/>
            <person name="Numata K."/>
            <person name="Arakawa K."/>
        </authorList>
    </citation>
    <scope>NUCLEOTIDE SEQUENCE</scope>
</reference>
<proteinExistence type="predicted"/>
<organism evidence="1 2">
    <name type="scientific">Nephila pilipes</name>
    <name type="common">Giant wood spider</name>
    <name type="synonym">Nephila maculata</name>
    <dbReference type="NCBI Taxonomy" id="299642"/>
    <lineage>
        <taxon>Eukaryota</taxon>
        <taxon>Metazoa</taxon>
        <taxon>Ecdysozoa</taxon>
        <taxon>Arthropoda</taxon>
        <taxon>Chelicerata</taxon>
        <taxon>Arachnida</taxon>
        <taxon>Araneae</taxon>
        <taxon>Araneomorphae</taxon>
        <taxon>Entelegynae</taxon>
        <taxon>Araneoidea</taxon>
        <taxon>Nephilidae</taxon>
        <taxon>Nephila</taxon>
    </lineage>
</organism>
<accession>A0A8X6P8J9</accession>
<dbReference type="AlphaFoldDB" id="A0A8X6P8J9"/>
<name>A0A8X6P8J9_NEPPI</name>
<evidence type="ECO:0000313" key="2">
    <source>
        <dbReference type="Proteomes" id="UP000887013"/>
    </source>
</evidence>
<evidence type="ECO:0000313" key="1">
    <source>
        <dbReference type="EMBL" id="GFT54294.1"/>
    </source>
</evidence>
<keyword evidence="2" id="KW-1185">Reference proteome</keyword>
<sequence>MMTITCSEVTSKIPIVRFPQLTTKLRSQRGGKEDINGEELEVTIDEELDMLVKCEHLSDKEKNFSDPETEDVFRSEDNYFLYKDVLTRWTQ</sequence>
<comment type="caution">
    <text evidence="1">The sequence shown here is derived from an EMBL/GenBank/DDBJ whole genome shotgun (WGS) entry which is preliminary data.</text>
</comment>